<keyword evidence="2" id="KW-1185">Reference proteome</keyword>
<accession>A0ABP7Q0V9</accession>
<dbReference type="Proteomes" id="UP001501081">
    <property type="component" value="Unassembled WGS sequence"/>
</dbReference>
<organism evidence="1 2">
    <name type="scientific">Pedobacter ginsengiterrae</name>
    <dbReference type="NCBI Taxonomy" id="871696"/>
    <lineage>
        <taxon>Bacteria</taxon>
        <taxon>Pseudomonadati</taxon>
        <taxon>Bacteroidota</taxon>
        <taxon>Sphingobacteriia</taxon>
        <taxon>Sphingobacteriales</taxon>
        <taxon>Sphingobacteriaceae</taxon>
        <taxon>Pedobacter</taxon>
    </lineage>
</organism>
<dbReference type="RefSeq" id="WP_344768095.1">
    <property type="nucleotide sequence ID" value="NZ_BAABAK010000015.1"/>
</dbReference>
<gene>
    <name evidence="1" type="ORF">GCM10022246_28350</name>
</gene>
<dbReference type="EMBL" id="BAABAK010000015">
    <property type="protein sequence ID" value="GAA3974344.1"/>
    <property type="molecule type" value="Genomic_DNA"/>
</dbReference>
<comment type="caution">
    <text evidence="1">The sequence shown here is derived from an EMBL/GenBank/DDBJ whole genome shotgun (WGS) entry which is preliminary data.</text>
</comment>
<evidence type="ECO:0000313" key="1">
    <source>
        <dbReference type="EMBL" id="GAA3974344.1"/>
    </source>
</evidence>
<proteinExistence type="predicted"/>
<sequence length="146" mass="16383">MMKSYKNIRNLTDLQAKKLELKVEYTLKQNMLKADAKTYFHQFTLGALIKKYATPSNLFKVDDKLNLSGTAMSLLLPMFMNKTLFRGAGFLTKAAVGLVSGKVGKSLDAEHISAIFNSVKGFFGKKKEKKDKKFVDYGIPPDSETF</sequence>
<reference evidence="2" key="1">
    <citation type="journal article" date="2019" name="Int. J. Syst. Evol. Microbiol.">
        <title>The Global Catalogue of Microorganisms (GCM) 10K type strain sequencing project: providing services to taxonomists for standard genome sequencing and annotation.</title>
        <authorList>
            <consortium name="The Broad Institute Genomics Platform"/>
            <consortium name="The Broad Institute Genome Sequencing Center for Infectious Disease"/>
            <person name="Wu L."/>
            <person name="Ma J."/>
        </authorList>
    </citation>
    <scope>NUCLEOTIDE SEQUENCE [LARGE SCALE GENOMIC DNA]</scope>
    <source>
        <strain evidence="2">JCM 17338</strain>
    </source>
</reference>
<name>A0ABP7Q0V9_9SPHI</name>
<protein>
    <submittedName>
        <fullName evidence="1">Uncharacterized protein</fullName>
    </submittedName>
</protein>
<evidence type="ECO:0000313" key="2">
    <source>
        <dbReference type="Proteomes" id="UP001501081"/>
    </source>
</evidence>